<dbReference type="InterPro" id="IPR018170">
    <property type="entry name" value="Aldo/ket_reductase_CS"/>
</dbReference>
<dbReference type="InterPro" id="IPR023210">
    <property type="entry name" value="NADP_OxRdtase_dom"/>
</dbReference>
<dbReference type="PANTHER" id="PTHR43827">
    <property type="entry name" value="2,5-DIKETO-D-GLUCONIC ACID REDUCTASE"/>
    <property type="match status" value="1"/>
</dbReference>
<comment type="caution">
    <text evidence="8">The sequence shown here is derived from an EMBL/GenBank/DDBJ whole genome shotgun (WGS) entry which is preliminary data.</text>
</comment>
<dbReference type="FunFam" id="3.20.20.100:FF:000015">
    <property type="entry name" value="Oxidoreductase, aldo/keto reductase family"/>
    <property type="match status" value="1"/>
</dbReference>
<dbReference type="PRINTS" id="PR00069">
    <property type="entry name" value="ALDKETRDTASE"/>
</dbReference>
<name>A0A917W3C6_9ACTN</name>
<reference evidence="8" key="1">
    <citation type="journal article" date="2014" name="Int. J. Syst. Evol. Microbiol.">
        <title>Complete genome sequence of Corynebacterium casei LMG S-19264T (=DSM 44701T), isolated from a smear-ripened cheese.</title>
        <authorList>
            <consortium name="US DOE Joint Genome Institute (JGI-PGF)"/>
            <person name="Walter F."/>
            <person name="Albersmeier A."/>
            <person name="Kalinowski J."/>
            <person name="Ruckert C."/>
        </authorList>
    </citation>
    <scope>NUCLEOTIDE SEQUENCE</scope>
    <source>
        <strain evidence="8">CGMCC 4.7306</strain>
    </source>
</reference>
<dbReference type="PROSITE" id="PS00798">
    <property type="entry name" value="ALDOKETO_REDUCTASE_1"/>
    <property type="match status" value="1"/>
</dbReference>
<dbReference type="Pfam" id="PF00248">
    <property type="entry name" value="Aldo_ket_red"/>
    <property type="match status" value="1"/>
</dbReference>
<organism evidence="8 9">
    <name type="scientific">Microlunatus endophyticus</name>
    <dbReference type="NCBI Taxonomy" id="1716077"/>
    <lineage>
        <taxon>Bacteria</taxon>
        <taxon>Bacillati</taxon>
        <taxon>Actinomycetota</taxon>
        <taxon>Actinomycetes</taxon>
        <taxon>Propionibacteriales</taxon>
        <taxon>Propionibacteriaceae</taxon>
        <taxon>Microlunatus</taxon>
    </lineage>
</organism>
<evidence type="ECO:0000256" key="6">
    <source>
        <dbReference type="PIRSR" id="PIRSR000097-3"/>
    </source>
</evidence>
<keyword evidence="2" id="KW-0521">NADP</keyword>
<feature type="domain" description="NADP-dependent oxidoreductase" evidence="7">
    <location>
        <begin position="38"/>
        <end position="281"/>
    </location>
</feature>
<dbReference type="PIRSF" id="PIRSF000097">
    <property type="entry name" value="AKR"/>
    <property type="match status" value="1"/>
</dbReference>
<dbReference type="Proteomes" id="UP000613840">
    <property type="component" value="Unassembled WGS sequence"/>
</dbReference>
<evidence type="ECO:0000256" key="3">
    <source>
        <dbReference type="ARBA" id="ARBA00023002"/>
    </source>
</evidence>
<gene>
    <name evidence="8" type="ORF">GCM10011575_16890</name>
</gene>
<feature type="active site" description="Proton donor" evidence="4">
    <location>
        <position position="71"/>
    </location>
</feature>
<evidence type="ECO:0000256" key="4">
    <source>
        <dbReference type="PIRSR" id="PIRSR000097-1"/>
    </source>
</evidence>
<keyword evidence="3" id="KW-0560">Oxidoreductase</keyword>
<sequence length="295" mass="32314">MVAGLPRCCGAERVRRVDDMTVTAPTIGLLHGAHIPTLGLGTSPMNDTDTAAAVRSALEIGYRLIDTAENYHNESGVGQGLRDSGVSRDEVFVTTKFNKAWHSIDGARQAWRNSCERLGVDSIDLLLIHWPNPGQDQYVEAWKGLAKLLEDGSVRAIGTSNFKPAHLNRIIDETGVVPDLNQINLNPYKTRADAVAYHAEHRIVTECWSPLSPREILAESVITGLAERYQRTPAQIVLRWQTQLGYVTVPKSASPQRIRENTSIFDFDLTLDELASISALDQGGVGVPDSDVVGH</sequence>
<proteinExistence type="inferred from homology"/>
<dbReference type="InterPro" id="IPR020471">
    <property type="entry name" value="AKR"/>
</dbReference>
<comment type="similarity">
    <text evidence="1">Belongs to the aldo/keto reductase family.</text>
</comment>
<dbReference type="GO" id="GO:0016616">
    <property type="term" value="F:oxidoreductase activity, acting on the CH-OH group of donors, NAD or NADP as acceptor"/>
    <property type="evidence" value="ECO:0007669"/>
    <property type="project" value="UniProtKB-ARBA"/>
</dbReference>
<dbReference type="SUPFAM" id="SSF51430">
    <property type="entry name" value="NAD(P)-linked oxidoreductase"/>
    <property type="match status" value="1"/>
</dbReference>
<evidence type="ECO:0000313" key="8">
    <source>
        <dbReference type="EMBL" id="GGL59028.1"/>
    </source>
</evidence>
<feature type="site" description="Lowers pKa of active site Tyr" evidence="6">
    <location>
        <position position="96"/>
    </location>
</feature>
<accession>A0A917W3C6</accession>
<dbReference type="AlphaFoldDB" id="A0A917W3C6"/>
<dbReference type="InterPro" id="IPR036812">
    <property type="entry name" value="NAD(P)_OxRdtase_dom_sf"/>
</dbReference>
<keyword evidence="9" id="KW-1185">Reference proteome</keyword>
<evidence type="ECO:0000313" key="9">
    <source>
        <dbReference type="Proteomes" id="UP000613840"/>
    </source>
</evidence>
<dbReference type="Gene3D" id="3.20.20.100">
    <property type="entry name" value="NADP-dependent oxidoreductase domain"/>
    <property type="match status" value="1"/>
</dbReference>
<reference evidence="8" key="2">
    <citation type="submission" date="2020-09" db="EMBL/GenBank/DDBJ databases">
        <authorList>
            <person name="Sun Q."/>
            <person name="Zhou Y."/>
        </authorList>
    </citation>
    <scope>NUCLEOTIDE SEQUENCE</scope>
    <source>
        <strain evidence="8">CGMCC 4.7306</strain>
    </source>
</reference>
<evidence type="ECO:0000256" key="2">
    <source>
        <dbReference type="ARBA" id="ARBA00022857"/>
    </source>
</evidence>
<dbReference type="PROSITE" id="PS00063">
    <property type="entry name" value="ALDOKETO_REDUCTASE_3"/>
    <property type="match status" value="1"/>
</dbReference>
<feature type="binding site" evidence="5">
    <location>
        <position position="129"/>
    </location>
    <ligand>
        <name>substrate</name>
    </ligand>
</feature>
<dbReference type="EMBL" id="BMMZ01000003">
    <property type="protein sequence ID" value="GGL59028.1"/>
    <property type="molecule type" value="Genomic_DNA"/>
</dbReference>
<protein>
    <submittedName>
        <fullName evidence="8">Oxidoreductase</fullName>
    </submittedName>
</protein>
<dbReference type="PANTHER" id="PTHR43827:SF3">
    <property type="entry name" value="NADP-DEPENDENT OXIDOREDUCTASE DOMAIN-CONTAINING PROTEIN"/>
    <property type="match status" value="1"/>
</dbReference>
<evidence type="ECO:0000259" key="7">
    <source>
        <dbReference type="Pfam" id="PF00248"/>
    </source>
</evidence>
<evidence type="ECO:0000256" key="1">
    <source>
        <dbReference type="ARBA" id="ARBA00007905"/>
    </source>
</evidence>
<evidence type="ECO:0000256" key="5">
    <source>
        <dbReference type="PIRSR" id="PIRSR000097-2"/>
    </source>
</evidence>